<dbReference type="RefSeq" id="WP_382382333.1">
    <property type="nucleotide sequence ID" value="NZ_JBHMEZ010000011.1"/>
</dbReference>
<proteinExistence type="predicted"/>
<sequence length="165" mass="18534">MKHIIALFCLALVFTSCEGDQGPAGRDGVDGDVGVAFEIERDFNSANAFQIQEDYGFDIVSSDVVLVYISWETVDGQEIWRLVPQTEYLTGGGMLTYNYDFTDVDYRIFLTSDIDLNTLDSSYTQNQFFRVVIVPADYINGIDTSNLDNVIQATQIESFKSLETM</sequence>
<name>A0ABV5F1V9_9FLAO</name>
<dbReference type="Proteomes" id="UP001589605">
    <property type="component" value="Unassembled WGS sequence"/>
</dbReference>
<reference evidence="1 2" key="1">
    <citation type="submission" date="2024-09" db="EMBL/GenBank/DDBJ databases">
        <authorList>
            <person name="Sun Q."/>
            <person name="Mori K."/>
        </authorList>
    </citation>
    <scope>NUCLEOTIDE SEQUENCE [LARGE SCALE GENOMIC DNA]</scope>
    <source>
        <strain evidence="1 2">CECT 8286</strain>
    </source>
</reference>
<protein>
    <recommendedName>
        <fullName evidence="3">Collagen-like protein</fullName>
    </recommendedName>
</protein>
<organism evidence="1 2">
    <name type="scientific">Formosa undariae</name>
    <dbReference type="NCBI Taxonomy" id="1325436"/>
    <lineage>
        <taxon>Bacteria</taxon>
        <taxon>Pseudomonadati</taxon>
        <taxon>Bacteroidota</taxon>
        <taxon>Flavobacteriia</taxon>
        <taxon>Flavobacteriales</taxon>
        <taxon>Flavobacteriaceae</taxon>
        <taxon>Formosa</taxon>
    </lineage>
</organism>
<comment type="caution">
    <text evidence="1">The sequence shown here is derived from an EMBL/GenBank/DDBJ whole genome shotgun (WGS) entry which is preliminary data.</text>
</comment>
<gene>
    <name evidence="1" type="ORF">ACFFVB_08685</name>
</gene>
<keyword evidence="2" id="KW-1185">Reference proteome</keyword>
<dbReference type="PROSITE" id="PS51257">
    <property type="entry name" value="PROKAR_LIPOPROTEIN"/>
    <property type="match status" value="1"/>
</dbReference>
<evidence type="ECO:0000313" key="2">
    <source>
        <dbReference type="Proteomes" id="UP001589605"/>
    </source>
</evidence>
<accession>A0ABV5F1V9</accession>
<dbReference type="EMBL" id="JBHMEZ010000011">
    <property type="protein sequence ID" value="MFB9053153.1"/>
    <property type="molecule type" value="Genomic_DNA"/>
</dbReference>
<evidence type="ECO:0000313" key="1">
    <source>
        <dbReference type="EMBL" id="MFB9053153.1"/>
    </source>
</evidence>
<evidence type="ECO:0008006" key="3">
    <source>
        <dbReference type="Google" id="ProtNLM"/>
    </source>
</evidence>